<keyword evidence="5 6" id="KW-0472">Membrane</keyword>
<evidence type="ECO:0000256" key="2">
    <source>
        <dbReference type="ARBA" id="ARBA00022448"/>
    </source>
</evidence>
<dbReference type="CDD" id="cd17319">
    <property type="entry name" value="MFS_ExuT_GudP_like"/>
    <property type="match status" value="1"/>
</dbReference>
<evidence type="ECO:0000256" key="1">
    <source>
        <dbReference type="ARBA" id="ARBA00004651"/>
    </source>
</evidence>
<dbReference type="InterPro" id="IPR036259">
    <property type="entry name" value="MFS_trans_sf"/>
</dbReference>
<feature type="transmembrane region" description="Helical" evidence="6">
    <location>
        <begin position="245"/>
        <end position="263"/>
    </location>
</feature>
<evidence type="ECO:0000313" key="9">
    <source>
        <dbReference type="Proteomes" id="UP000256519"/>
    </source>
</evidence>
<dbReference type="InterPro" id="IPR020846">
    <property type="entry name" value="MFS_dom"/>
</dbReference>
<feature type="transmembrane region" description="Helical" evidence="6">
    <location>
        <begin position="337"/>
        <end position="358"/>
    </location>
</feature>
<dbReference type="PROSITE" id="PS50850">
    <property type="entry name" value="MFS"/>
    <property type="match status" value="1"/>
</dbReference>
<accession>A0A3D8WWK5</accession>
<feature type="transmembrane region" description="Helical" evidence="6">
    <location>
        <begin position="20"/>
        <end position="42"/>
    </location>
</feature>
<keyword evidence="3 6" id="KW-0812">Transmembrane</keyword>
<dbReference type="Proteomes" id="UP000256519">
    <property type="component" value="Unassembled WGS sequence"/>
</dbReference>
<keyword evidence="4 6" id="KW-1133">Transmembrane helix</keyword>
<reference evidence="8 9" key="1">
    <citation type="journal article" date="2018" name="Appl. Environ. Microbiol.">
        <title>Antimicrobial susceptibility testing and tentative epidemiological cut-off values of five Bacillus species relevant for use as animal feed additives or for plant protection.</title>
        <authorList>
            <person name="Agerso Y."/>
            <person name="Stuer-Lauridsen B."/>
            <person name="Bjerre K."/>
            <person name="Jensen M.G."/>
            <person name="Johansen E."/>
            <person name="Bennedsen M."/>
            <person name="Brockmann E."/>
            <person name="Nielsen B."/>
        </authorList>
    </citation>
    <scope>NUCLEOTIDE SEQUENCE [LARGE SCALE GENOMIC DNA]</scope>
    <source>
        <strain evidence="8 9">CHCC20162</strain>
    </source>
</reference>
<protein>
    <submittedName>
        <fullName evidence="8">MFS transporter</fullName>
    </submittedName>
</protein>
<feature type="transmembrane region" description="Helical" evidence="6">
    <location>
        <begin position="110"/>
        <end position="132"/>
    </location>
</feature>
<evidence type="ECO:0000256" key="4">
    <source>
        <dbReference type="ARBA" id="ARBA00022989"/>
    </source>
</evidence>
<feature type="transmembrane region" description="Helical" evidence="6">
    <location>
        <begin position="283"/>
        <end position="301"/>
    </location>
</feature>
<dbReference type="FunFam" id="1.20.1250.20:FF:000018">
    <property type="entry name" value="MFS transporter permease"/>
    <property type="match status" value="1"/>
</dbReference>
<evidence type="ECO:0000256" key="6">
    <source>
        <dbReference type="SAM" id="Phobius"/>
    </source>
</evidence>
<comment type="caution">
    <text evidence="8">The sequence shown here is derived from an EMBL/GenBank/DDBJ whole genome shotgun (WGS) entry which is preliminary data.</text>
</comment>
<dbReference type="PANTHER" id="PTHR43791:SF100">
    <property type="entry name" value="SUGAR TRANSPORTER"/>
    <property type="match status" value="1"/>
</dbReference>
<feature type="transmembrane region" description="Helical" evidence="6">
    <location>
        <begin position="48"/>
        <end position="70"/>
    </location>
</feature>
<proteinExistence type="predicted"/>
<dbReference type="GO" id="GO:0005886">
    <property type="term" value="C:plasma membrane"/>
    <property type="evidence" value="ECO:0007669"/>
    <property type="project" value="UniProtKB-SubCell"/>
</dbReference>
<evidence type="ECO:0000256" key="3">
    <source>
        <dbReference type="ARBA" id="ARBA00022692"/>
    </source>
</evidence>
<feature type="transmembrane region" description="Helical" evidence="6">
    <location>
        <begin position="370"/>
        <end position="391"/>
    </location>
</feature>
<comment type="subcellular location">
    <subcellularLocation>
        <location evidence="1">Cell membrane</location>
        <topology evidence="1">Multi-pass membrane protein</topology>
    </subcellularLocation>
</comment>
<dbReference type="InterPro" id="IPR011701">
    <property type="entry name" value="MFS"/>
</dbReference>
<dbReference type="Pfam" id="PF07690">
    <property type="entry name" value="MFS_1"/>
    <property type="match status" value="1"/>
</dbReference>
<dbReference type="Gene3D" id="1.20.1250.20">
    <property type="entry name" value="MFS general substrate transporter like domains"/>
    <property type="match status" value="2"/>
</dbReference>
<sequence>MNSISLLEKRTVKKVSWRIIPYMFIAYLVAFLDRVSITYASIGGMDKALGLTSSAFGLIAGIFFLGYFLFEVPGNIFLERVGARKWIARILITWGLVTVVTAWADSANHLYVLRFLLGVAEAGFFPGMILYITYWFRSKERARAVALFMTAPPLANAFGAPLSTWIVDHIQWMDVPGWRWLFVFAGFPAIILGIVTLFYLVDRPEQAKWLSSEEKKWLINELKQENAKKIKIKKLSFKEVLKNKTVWRFTFINLTFVIGLYGISFWMPRIIQSLSNLLTNTQVGLITMIPYLLGAIAMVLVARSSDRTGERKYHAAFGPIVGGIGLIGLLLLSHNPFLAIIMMCVTTIGLYSFSGPYWALTSSFVAAEAAAVGIGIINSIGNFGGFVGPYVIGVLNDATGNLFFSLIFLALMLIFTSIQVLLVKKEDDYVNQKDSQVKEIVEFK</sequence>
<feature type="domain" description="Major facilitator superfamily (MFS) profile" evidence="7">
    <location>
        <begin position="19"/>
        <end position="428"/>
    </location>
</feature>
<dbReference type="SUPFAM" id="SSF103473">
    <property type="entry name" value="MFS general substrate transporter"/>
    <property type="match status" value="1"/>
</dbReference>
<feature type="transmembrane region" description="Helical" evidence="6">
    <location>
        <begin position="144"/>
        <end position="166"/>
    </location>
</feature>
<organism evidence="8 9">
    <name type="scientific">Priestia megaterium</name>
    <name type="common">Bacillus megaterium</name>
    <dbReference type="NCBI Taxonomy" id="1404"/>
    <lineage>
        <taxon>Bacteria</taxon>
        <taxon>Bacillati</taxon>
        <taxon>Bacillota</taxon>
        <taxon>Bacilli</taxon>
        <taxon>Bacillales</taxon>
        <taxon>Bacillaceae</taxon>
        <taxon>Priestia</taxon>
    </lineage>
</organism>
<evidence type="ECO:0000256" key="5">
    <source>
        <dbReference type="ARBA" id="ARBA00023136"/>
    </source>
</evidence>
<feature type="transmembrane region" description="Helical" evidence="6">
    <location>
        <begin position="86"/>
        <end position="104"/>
    </location>
</feature>
<keyword evidence="2" id="KW-0813">Transport</keyword>
<evidence type="ECO:0000259" key="7">
    <source>
        <dbReference type="PROSITE" id="PS50850"/>
    </source>
</evidence>
<dbReference type="PANTHER" id="PTHR43791">
    <property type="entry name" value="PERMEASE-RELATED"/>
    <property type="match status" value="1"/>
</dbReference>
<dbReference type="GO" id="GO:0022857">
    <property type="term" value="F:transmembrane transporter activity"/>
    <property type="evidence" value="ECO:0007669"/>
    <property type="project" value="InterPro"/>
</dbReference>
<feature type="transmembrane region" description="Helical" evidence="6">
    <location>
        <begin position="178"/>
        <end position="201"/>
    </location>
</feature>
<evidence type="ECO:0000313" key="8">
    <source>
        <dbReference type="EMBL" id="RDZ10370.1"/>
    </source>
</evidence>
<dbReference type="RefSeq" id="WP_116077405.1">
    <property type="nucleotide sequence ID" value="NZ_CP187631.1"/>
</dbReference>
<dbReference type="AlphaFoldDB" id="A0A3D8WWK5"/>
<gene>
    <name evidence="8" type="ORF">C3744_23400</name>
</gene>
<feature type="transmembrane region" description="Helical" evidence="6">
    <location>
        <begin position="403"/>
        <end position="423"/>
    </location>
</feature>
<dbReference type="EMBL" id="PQWM01000031">
    <property type="protein sequence ID" value="RDZ10370.1"/>
    <property type="molecule type" value="Genomic_DNA"/>
</dbReference>
<feature type="transmembrane region" description="Helical" evidence="6">
    <location>
        <begin position="313"/>
        <end position="331"/>
    </location>
</feature>
<name>A0A3D8WWK5_PRIMG</name>